<comment type="caution">
    <text evidence="2">The sequence shown here is derived from an EMBL/GenBank/DDBJ whole genome shotgun (WGS) entry which is preliminary data.</text>
</comment>
<reference evidence="3 4" key="1">
    <citation type="submission" date="2018-08" db="EMBL/GenBank/DDBJ databases">
        <title>A genome reference for cultivated species of the human gut microbiota.</title>
        <authorList>
            <person name="Zou Y."/>
            <person name="Xue W."/>
            <person name="Luo G."/>
        </authorList>
    </citation>
    <scope>NUCLEOTIDE SEQUENCE [LARGE SCALE GENOMIC DNA]</scope>
    <source>
        <strain evidence="3 4">AM30-26</strain>
    </source>
</reference>
<dbReference type="KEGG" id="btho:Btheta7330_05099"/>
<evidence type="ECO:0000313" key="5">
    <source>
        <dbReference type="Proteomes" id="UP000436858"/>
    </source>
</evidence>
<dbReference type="Pfam" id="PF15582">
    <property type="entry name" value="Imm65"/>
    <property type="match status" value="1"/>
</dbReference>
<gene>
    <name evidence="3" type="ORF">DW780_27755</name>
    <name evidence="2" type="ORF">GAN91_09945</name>
    <name evidence="1" type="ORF">GAO51_02405</name>
</gene>
<organism evidence="2 5">
    <name type="scientific">Bacteroides thetaiotaomicron</name>
    <dbReference type="NCBI Taxonomy" id="818"/>
    <lineage>
        <taxon>Bacteria</taxon>
        <taxon>Pseudomonadati</taxon>
        <taxon>Bacteroidota</taxon>
        <taxon>Bacteroidia</taxon>
        <taxon>Bacteroidales</taxon>
        <taxon>Bacteroidaceae</taxon>
        <taxon>Bacteroides</taxon>
    </lineage>
</organism>
<accession>C6IJD0</accession>
<proteinExistence type="predicted"/>
<dbReference type="AlphaFoldDB" id="A0A0P0FWH4"/>
<name>A0A0P0FWH4_BACT4</name>
<evidence type="ECO:0000313" key="3">
    <source>
        <dbReference type="EMBL" id="RHD79365.1"/>
    </source>
</evidence>
<dbReference type="PROSITE" id="PS51257">
    <property type="entry name" value="PROKAR_LIPOPROTEIN"/>
    <property type="match status" value="1"/>
</dbReference>
<reference evidence="5 6" key="2">
    <citation type="journal article" date="2019" name="Nat. Med.">
        <title>A library of human gut bacterial isolates paired with longitudinal multiomics data enables mechanistic microbiome research.</title>
        <authorList>
            <person name="Poyet M."/>
            <person name="Groussin M."/>
            <person name="Gibbons S.M."/>
            <person name="Avila-Pacheco J."/>
            <person name="Jiang X."/>
            <person name="Kearney S.M."/>
            <person name="Perrotta A.R."/>
            <person name="Berdy B."/>
            <person name="Zhao S."/>
            <person name="Lieberman T.D."/>
            <person name="Swanson P.K."/>
            <person name="Smith M."/>
            <person name="Roesemann S."/>
            <person name="Alexander J.E."/>
            <person name="Rich S.A."/>
            <person name="Livny J."/>
            <person name="Vlamakis H."/>
            <person name="Clish C."/>
            <person name="Bullock K."/>
            <person name="Deik A."/>
            <person name="Scott J."/>
            <person name="Pierce K.A."/>
            <person name="Xavier R.J."/>
            <person name="Alm E.J."/>
        </authorList>
    </citation>
    <scope>NUCLEOTIDE SEQUENCE [LARGE SCALE GENOMIC DNA]</scope>
    <source>
        <strain evidence="2 5">BIOML-A162</strain>
        <strain evidence="1 6">BIOML-A188</strain>
    </source>
</reference>
<evidence type="ECO:0000313" key="6">
    <source>
        <dbReference type="Proteomes" id="UP000440614"/>
    </source>
</evidence>
<dbReference type="InterPro" id="IPR028967">
    <property type="entry name" value="Imm65"/>
</dbReference>
<evidence type="ECO:0000313" key="1">
    <source>
        <dbReference type="EMBL" id="KAB4315464.1"/>
    </source>
</evidence>
<evidence type="ECO:0000313" key="4">
    <source>
        <dbReference type="Proteomes" id="UP000284785"/>
    </source>
</evidence>
<dbReference type="EMBL" id="WCRY01000008">
    <property type="protein sequence ID" value="KAB4482927.1"/>
    <property type="molecule type" value="Genomic_DNA"/>
</dbReference>
<evidence type="ECO:0000313" key="2">
    <source>
        <dbReference type="EMBL" id="KAB4482927.1"/>
    </source>
</evidence>
<protein>
    <recommendedName>
        <fullName evidence="7">Lipoprotein</fullName>
    </recommendedName>
</protein>
<sequence length="348" mass="40705">MLMRKLVYVVLLIILGGCIPPSPSLEDIHQRVAKQVEVLIDSGYLLTTYIEIDEVFSTDSNSLYYIGESDSPGSDGAELPSRVIKYKERYLCFIELDEPEMSRTELFERGFVSDSNFHENLCLNRGRDWLLALRKYEDKHILVKMLPNYYRLFEYPELWSYFSGDIPQEKTALMGLTSHDIIVPSSYIPDLFELEIDSLKNYVERFSGEIFVRNQTDSVLLLSRNSARSMCYAVINGPDTLKLVLRDSLPVAIAPHDFKSLKYDSEPPHSFLQNLPDKDIWMSMYKLFSDSTFCFLNINNIPQKFRIMHNDAVYSSDLRDSLSKRVRYIYNKGVYDKEERIRRFFKWD</sequence>
<dbReference type="EMBL" id="QSJP01000045">
    <property type="protein sequence ID" value="RHD79365.1"/>
    <property type="molecule type" value="Genomic_DNA"/>
</dbReference>
<accession>A0A0P0FWH4</accession>
<dbReference type="Proteomes" id="UP000284785">
    <property type="component" value="Unassembled WGS sequence"/>
</dbReference>
<evidence type="ECO:0008006" key="7">
    <source>
        <dbReference type="Google" id="ProtNLM"/>
    </source>
</evidence>
<dbReference type="Proteomes" id="UP000440614">
    <property type="component" value="Unassembled WGS sequence"/>
</dbReference>
<dbReference type="Proteomes" id="UP000436858">
    <property type="component" value="Unassembled WGS sequence"/>
</dbReference>
<dbReference type="EMBL" id="WCSY01000002">
    <property type="protein sequence ID" value="KAB4315464.1"/>
    <property type="molecule type" value="Genomic_DNA"/>
</dbReference>